<evidence type="ECO:0000256" key="1">
    <source>
        <dbReference type="ARBA" id="ARBA00022614"/>
    </source>
</evidence>
<name>A0AA86QNB9_9EUKA</name>
<keyword evidence="7" id="KW-1185">Reference proteome</keyword>
<gene>
    <name evidence="5" type="ORF">HINF_LOCUS38449</name>
    <name evidence="6" type="ORF">HINF_LOCUS38451</name>
    <name evidence="3" type="ORF">HINF_LOCUS47455</name>
    <name evidence="4" type="ORF">HINF_LOCUS47457</name>
</gene>
<evidence type="ECO:0000313" key="7">
    <source>
        <dbReference type="Proteomes" id="UP001642409"/>
    </source>
</evidence>
<dbReference type="EMBL" id="CATOUU010000924">
    <property type="protein sequence ID" value="CAI9959810.1"/>
    <property type="molecule type" value="Genomic_DNA"/>
</dbReference>
<dbReference type="InterPro" id="IPR001611">
    <property type="entry name" value="Leu-rich_rpt"/>
</dbReference>
<dbReference type="EMBL" id="CAXDID020000146">
    <property type="protein sequence ID" value="CAL6040675.1"/>
    <property type="molecule type" value="Genomic_DNA"/>
</dbReference>
<reference evidence="4" key="1">
    <citation type="submission" date="2023-06" db="EMBL/GenBank/DDBJ databases">
        <authorList>
            <person name="Kurt Z."/>
        </authorList>
    </citation>
    <scope>NUCLEOTIDE SEQUENCE</scope>
</reference>
<dbReference type="Gene3D" id="3.80.10.10">
    <property type="entry name" value="Ribonuclease Inhibitor"/>
    <property type="match status" value="2"/>
</dbReference>
<dbReference type="PANTHER" id="PTHR47566">
    <property type="match status" value="1"/>
</dbReference>
<proteinExistence type="predicted"/>
<dbReference type="AlphaFoldDB" id="A0AA86QNB9"/>
<dbReference type="PROSITE" id="PS51450">
    <property type="entry name" value="LRR"/>
    <property type="match status" value="6"/>
</dbReference>
<evidence type="ECO:0000313" key="6">
    <source>
        <dbReference type="EMBL" id="CAL6040679.1"/>
    </source>
</evidence>
<dbReference type="PANTHER" id="PTHR47566:SF1">
    <property type="entry name" value="PROTEIN NUD1"/>
    <property type="match status" value="1"/>
</dbReference>
<evidence type="ECO:0000256" key="2">
    <source>
        <dbReference type="ARBA" id="ARBA00022737"/>
    </source>
</evidence>
<protein>
    <submittedName>
        <fullName evidence="4">Internalin</fullName>
    </submittedName>
</protein>
<dbReference type="SMART" id="SM00364">
    <property type="entry name" value="LRR_BAC"/>
    <property type="match status" value="4"/>
</dbReference>
<dbReference type="InterPro" id="IPR025875">
    <property type="entry name" value="Leu-rich_rpt_4"/>
</dbReference>
<comment type="caution">
    <text evidence="4">The sequence shown here is derived from an EMBL/GenBank/DDBJ whole genome shotgun (WGS) entry which is preliminary data.</text>
</comment>
<dbReference type="Pfam" id="PF12799">
    <property type="entry name" value="LRR_4"/>
    <property type="match status" value="3"/>
</dbReference>
<keyword evidence="2" id="KW-0677">Repeat</keyword>
<dbReference type="SMART" id="SM00365">
    <property type="entry name" value="LRR_SD22"/>
    <property type="match status" value="6"/>
</dbReference>
<evidence type="ECO:0000313" key="5">
    <source>
        <dbReference type="EMBL" id="CAL6040675.1"/>
    </source>
</evidence>
<dbReference type="GO" id="GO:0035591">
    <property type="term" value="F:signaling adaptor activity"/>
    <property type="evidence" value="ECO:0007669"/>
    <property type="project" value="TreeGrafter"/>
</dbReference>
<accession>A0AA86QNB9</accession>
<sequence>MHNKKRKNIIKKDTLKINKDRSLNNLSFTQRFQLNQLYITKCPYVSFQYAFSQTCTVFQADDCQIESISGIEQNQQLRSLCLIYNKIKDISPIRTIKSLDTLNIGNNKIQDISPLNQLTNLKILKLFNNNISDISQIKDLRDLKELDVSFNQITSLHSIKKFKSLKVLHANNNKITDLYEVQYLNNLTSLYVGNNEISDLSPLSACSSLSLLIENNQITDASPLQHIQQLSYVQLEQNFINDFQALTQLQNYTKYNFKLGNQQQPSLAQIQTSARMKTISTTRSHLENISSKRTVLQSHFNSVTNKSELLIDAITNVQLNLSRKLLQVFGTIEDASQ</sequence>
<dbReference type="SUPFAM" id="SSF52058">
    <property type="entry name" value="L domain-like"/>
    <property type="match status" value="1"/>
</dbReference>
<dbReference type="InterPro" id="IPR052574">
    <property type="entry name" value="CDIRP"/>
</dbReference>
<dbReference type="EMBL" id="CATOUU010000924">
    <property type="protein sequence ID" value="CAI9959812.1"/>
    <property type="molecule type" value="Genomic_DNA"/>
</dbReference>
<dbReference type="InterPro" id="IPR032675">
    <property type="entry name" value="LRR_dom_sf"/>
</dbReference>
<dbReference type="EMBL" id="CAXDID020000146">
    <property type="protein sequence ID" value="CAL6040679.1"/>
    <property type="molecule type" value="Genomic_DNA"/>
</dbReference>
<evidence type="ECO:0000313" key="4">
    <source>
        <dbReference type="EMBL" id="CAI9959812.1"/>
    </source>
</evidence>
<keyword evidence="1" id="KW-0433">Leucine-rich repeat</keyword>
<dbReference type="Proteomes" id="UP001642409">
    <property type="component" value="Unassembled WGS sequence"/>
</dbReference>
<evidence type="ECO:0000313" key="3">
    <source>
        <dbReference type="EMBL" id="CAI9959810.1"/>
    </source>
</evidence>
<reference evidence="5 7" key="2">
    <citation type="submission" date="2024-07" db="EMBL/GenBank/DDBJ databases">
        <authorList>
            <person name="Akdeniz Z."/>
        </authorList>
    </citation>
    <scope>NUCLEOTIDE SEQUENCE [LARGE SCALE GENOMIC DNA]</scope>
</reference>
<organism evidence="4">
    <name type="scientific">Hexamita inflata</name>
    <dbReference type="NCBI Taxonomy" id="28002"/>
    <lineage>
        <taxon>Eukaryota</taxon>
        <taxon>Metamonada</taxon>
        <taxon>Diplomonadida</taxon>
        <taxon>Hexamitidae</taxon>
        <taxon>Hexamitinae</taxon>
        <taxon>Hexamita</taxon>
    </lineage>
</organism>